<keyword evidence="2" id="KW-1133">Transmembrane helix</keyword>
<proteinExistence type="predicted"/>
<evidence type="ECO:0000313" key="3">
    <source>
        <dbReference type="EMBL" id="KTD56464.1"/>
    </source>
</evidence>
<reference evidence="3 4" key="1">
    <citation type="submission" date="2015-11" db="EMBL/GenBank/DDBJ databases">
        <title>Genomic analysis of 38 Legionella species identifies large and diverse effector repertoires.</title>
        <authorList>
            <person name="Burstein D."/>
            <person name="Amaro F."/>
            <person name="Zusman T."/>
            <person name="Lifshitz Z."/>
            <person name="Cohen O."/>
            <person name="Gilbert J.A."/>
            <person name="Pupko T."/>
            <person name="Shuman H.A."/>
            <person name="Segal G."/>
        </authorList>
    </citation>
    <scope>NUCLEOTIDE SEQUENCE [LARGE SCALE GENOMIC DNA]</scope>
    <source>
        <strain evidence="3 4">ATCC 49655</strain>
    </source>
</reference>
<evidence type="ECO:0000256" key="1">
    <source>
        <dbReference type="SAM" id="MobiDB-lite"/>
    </source>
</evidence>
<gene>
    <name evidence="3" type="ORF">Lsha_2863</name>
</gene>
<dbReference type="AlphaFoldDB" id="A0A0W0YHT9"/>
<comment type="caution">
    <text evidence="3">The sequence shown here is derived from an EMBL/GenBank/DDBJ whole genome shotgun (WGS) entry which is preliminary data.</text>
</comment>
<feature type="compositionally biased region" description="Acidic residues" evidence="1">
    <location>
        <begin position="149"/>
        <end position="158"/>
    </location>
</feature>
<dbReference type="Proteomes" id="UP000054600">
    <property type="component" value="Unassembled WGS sequence"/>
</dbReference>
<sequence length="168" mass="17941">MSFDINDFFLKHSGPTGQSIDKLIAEHPEHYGPVFFKPYTSLGNFAKRAAYIATAPVFLSVVALEVAALTLISGIRAVYNLVTLDMANAILNAQRMLVSVLATAIALFAAAVSPLVNSVDLVGSLFVKSEATQNDSSSEESENSASTSTEEEDLSDQESSDHVPAFQP</sequence>
<dbReference type="RefSeq" id="WP_018576378.1">
    <property type="nucleotide sequence ID" value="NZ_KB892385.1"/>
</dbReference>
<protein>
    <submittedName>
        <fullName evidence="3">Putative integral membrane protein</fullName>
    </submittedName>
</protein>
<keyword evidence="4" id="KW-1185">Reference proteome</keyword>
<keyword evidence="2" id="KW-0812">Transmembrane</keyword>
<accession>A0A0W0YHT9</accession>
<evidence type="ECO:0000256" key="2">
    <source>
        <dbReference type="SAM" id="Phobius"/>
    </source>
</evidence>
<dbReference type="PATRIC" id="fig|1122169.6.peg.3289"/>
<keyword evidence="2" id="KW-0472">Membrane</keyword>
<feature type="region of interest" description="Disordered" evidence="1">
    <location>
        <begin position="130"/>
        <end position="168"/>
    </location>
</feature>
<organism evidence="3 4">
    <name type="scientific">Legionella shakespearei DSM 23087</name>
    <dbReference type="NCBI Taxonomy" id="1122169"/>
    <lineage>
        <taxon>Bacteria</taxon>
        <taxon>Pseudomonadati</taxon>
        <taxon>Pseudomonadota</taxon>
        <taxon>Gammaproteobacteria</taxon>
        <taxon>Legionellales</taxon>
        <taxon>Legionellaceae</taxon>
        <taxon>Legionella</taxon>
    </lineage>
</organism>
<feature type="transmembrane region" description="Helical" evidence="2">
    <location>
        <begin position="96"/>
        <end position="116"/>
    </location>
</feature>
<dbReference type="STRING" id="1122169.Lsha_2863"/>
<evidence type="ECO:0000313" key="4">
    <source>
        <dbReference type="Proteomes" id="UP000054600"/>
    </source>
</evidence>
<name>A0A0W0YHT9_9GAMM</name>
<dbReference type="EMBL" id="LNYW01000074">
    <property type="protein sequence ID" value="KTD56464.1"/>
    <property type="molecule type" value="Genomic_DNA"/>
</dbReference>
<feature type="transmembrane region" description="Helical" evidence="2">
    <location>
        <begin position="49"/>
        <end position="75"/>
    </location>
</feature>